<dbReference type="OrthoDB" id="9815245at2"/>
<proteinExistence type="predicted"/>
<dbReference type="PANTHER" id="PTHR21666">
    <property type="entry name" value="PEPTIDASE-RELATED"/>
    <property type="match status" value="1"/>
</dbReference>
<dbReference type="EMBL" id="CP027860">
    <property type="protein sequence ID" value="AVP97493.1"/>
    <property type="molecule type" value="Genomic_DNA"/>
</dbReference>
<dbReference type="PANTHER" id="PTHR21666:SF285">
    <property type="entry name" value="M23 FAMILY METALLOPEPTIDASE"/>
    <property type="match status" value="1"/>
</dbReference>
<evidence type="ECO:0000313" key="3">
    <source>
        <dbReference type="EMBL" id="AVP97493.1"/>
    </source>
</evidence>
<evidence type="ECO:0000259" key="2">
    <source>
        <dbReference type="Pfam" id="PF01551"/>
    </source>
</evidence>
<gene>
    <name evidence="3" type="ORF">C7S18_09930</name>
</gene>
<dbReference type="SUPFAM" id="SSF51261">
    <property type="entry name" value="Duplicated hybrid motif"/>
    <property type="match status" value="1"/>
</dbReference>
<dbReference type="Pfam" id="PF01551">
    <property type="entry name" value="Peptidase_M23"/>
    <property type="match status" value="1"/>
</dbReference>
<keyword evidence="4" id="KW-1185">Reference proteome</keyword>
<dbReference type="RefSeq" id="WP_106891417.1">
    <property type="nucleotide sequence ID" value="NZ_CP027860.1"/>
</dbReference>
<sequence length="276" mass="29144">MTIRSPFPVLLCLCAGLSAPMITQATTADLPDTAEAGSLVIGRTDANAVVRIGDRTIRVTDDGTFVFGVGPEAPAEVVVMITRPGATAEPYRIKVPARDYAIERVNGLPQQTVTPDPKTEARIAAEQARVTKARERDDARTSWLGGFEWPAKGRISGVYGSQRILNGVPKNPHYGVDLAAKSGTPIRAPQAGVVSFAETGLVLTGGTVIVDHGHGVSSVFVHMSRLDVKVGDAIAQGQVLGAVGMTGRATGPHLHWGMNWFGVRLDPQLIAAPMEP</sequence>
<dbReference type="AlphaFoldDB" id="A0A2P1PRM4"/>
<dbReference type="InterPro" id="IPR016047">
    <property type="entry name" value="M23ase_b-sheet_dom"/>
</dbReference>
<evidence type="ECO:0000256" key="1">
    <source>
        <dbReference type="SAM" id="SignalP"/>
    </source>
</evidence>
<accession>A0A2P1PRM4</accession>
<dbReference type="GO" id="GO:0004222">
    <property type="term" value="F:metalloendopeptidase activity"/>
    <property type="evidence" value="ECO:0007669"/>
    <property type="project" value="TreeGrafter"/>
</dbReference>
<dbReference type="InterPro" id="IPR050570">
    <property type="entry name" value="Cell_wall_metabolism_enzyme"/>
</dbReference>
<dbReference type="CDD" id="cd12797">
    <property type="entry name" value="M23_peptidase"/>
    <property type="match status" value="1"/>
</dbReference>
<feature type="chain" id="PRO_5015185365" evidence="1">
    <location>
        <begin position="26"/>
        <end position="276"/>
    </location>
</feature>
<dbReference type="InterPro" id="IPR011055">
    <property type="entry name" value="Dup_hybrid_motif"/>
</dbReference>
<evidence type="ECO:0000313" key="4">
    <source>
        <dbReference type="Proteomes" id="UP000241074"/>
    </source>
</evidence>
<organism evidence="3 4">
    <name type="scientific">Ahniella affigens</name>
    <dbReference type="NCBI Taxonomy" id="2021234"/>
    <lineage>
        <taxon>Bacteria</taxon>
        <taxon>Pseudomonadati</taxon>
        <taxon>Pseudomonadota</taxon>
        <taxon>Gammaproteobacteria</taxon>
        <taxon>Lysobacterales</taxon>
        <taxon>Rhodanobacteraceae</taxon>
        <taxon>Ahniella</taxon>
    </lineage>
</organism>
<protein>
    <submittedName>
        <fullName evidence="3">Peptidase M23</fullName>
    </submittedName>
</protein>
<dbReference type="Proteomes" id="UP000241074">
    <property type="component" value="Chromosome"/>
</dbReference>
<dbReference type="KEGG" id="xba:C7S18_09930"/>
<reference evidence="3 4" key="1">
    <citation type="submission" date="2018-03" db="EMBL/GenBank/DDBJ databases">
        <title>Ahniella affigens gen. nov., sp. nov., a gammaproteobacterium isolated from sandy soil near a stream.</title>
        <authorList>
            <person name="Ko Y."/>
            <person name="Kim J.-H."/>
        </authorList>
    </citation>
    <scope>NUCLEOTIDE SEQUENCE [LARGE SCALE GENOMIC DNA]</scope>
    <source>
        <strain evidence="3 4">D13</strain>
    </source>
</reference>
<feature type="domain" description="M23ase beta-sheet core" evidence="2">
    <location>
        <begin position="172"/>
        <end position="267"/>
    </location>
</feature>
<keyword evidence="1" id="KW-0732">Signal</keyword>
<dbReference type="Gene3D" id="2.70.70.10">
    <property type="entry name" value="Glucose Permease (Domain IIA)"/>
    <property type="match status" value="1"/>
</dbReference>
<name>A0A2P1PRM4_9GAMM</name>
<feature type="signal peptide" evidence="1">
    <location>
        <begin position="1"/>
        <end position="25"/>
    </location>
</feature>
<dbReference type="FunFam" id="2.70.70.10:FF:000019">
    <property type="entry name" value="M23 family peptidase"/>
    <property type="match status" value="1"/>
</dbReference>
<reference evidence="3 4" key="2">
    <citation type="submission" date="2018-03" db="EMBL/GenBank/DDBJ databases">
        <authorList>
            <person name="Keele B.F."/>
        </authorList>
    </citation>
    <scope>NUCLEOTIDE SEQUENCE [LARGE SCALE GENOMIC DNA]</scope>
    <source>
        <strain evidence="3 4">D13</strain>
    </source>
</reference>